<dbReference type="EMBL" id="GEEE01006839">
    <property type="protein sequence ID" value="JAP56386.1"/>
    <property type="molecule type" value="Transcribed_RNA"/>
</dbReference>
<evidence type="ECO:0000259" key="1">
    <source>
        <dbReference type="Pfam" id="PF09371"/>
    </source>
</evidence>
<feature type="domain" description="Tex-like protein N-terminal" evidence="1">
    <location>
        <begin position="8"/>
        <end position="80"/>
    </location>
</feature>
<sequence length="186" mass="20105">MERMEVDWDIATEVAKASGTDQRAASKVIALIDGGNTLPFIARYRKEVTGNMEPDSIRRIKAKLAACREVIDKIDKAFKLLSSKGALSEEAAKNLRQCRTLDEVSLITEPYVEKGPRTLAAKAIAAGLEPVALDVLKSGRLINLTSAAGYYKVEKDAVGDISAGVSHIISGTVAKDLNVLRFAEEM</sequence>
<organism evidence="2">
    <name type="scientific">Schistocephalus solidus</name>
    <name type="common">Tapeworm</name>
    <dbReference type="NCBI Taxonomy" id="70667"/>
    <lineage>
        <taxon>Eukaryota</taxon>
        <taxon>Metazoa</taxon>
        <taxon>Spiralia</taxon>
        <taxon>Lophotrochozoa</taxon>
        <taxon>Platyhelminthes</taxon>
        <taxon>Cestoda</taxon>
        <taxon>Eucestoda</taxon>
        <taxon>Diphyllobothriidea</taxon>
        <taxon>Diphyllobothriidae</taxon>
        <taxon>Schistocephalus</taxon>
    </lineage>
</organism>
<dbReference type="AlphaFoldDB" id="A0A0X3QAT0"/>
<evidence type="ECO:0000313" key="2">
    <source>
        <dbReference type="EMBL" id="JAP56386.1"/>
    </source>
</evidence>
<dbReference type="PANTHER" id="PTHR10724:SF10">
    <property type="entry name" value="S1 RNA-BINDING DOMAIN-CONTAINING PROTEIN 1"/>
    <property type="match status" value="1"/>
</dbReference>
<dbReference type="GO" id="GO:0006412">
    <property type="term" value="P:translation"/>
    <property type="evidence" value="ECO:0007669"/>
    <property type="project" value="TreeGrafter"/>
</dbReference>
<name>A0A0X3QAT0_SCHSO</name>
<dbReference type="PANTHER" id="PTHR10724">
    <property type="entry name" value="30S RIBOSOMAL PROTEIN S1"/>
    <property type="match status" value="1"/>
</dbReference>
<dbReference type="GO" id="GO:0003729">
    <property type="term" value="F:mRNA binding"/>
    <property type="evidence" value="ECO:0007669"/>
    <property type="project" value="TreeGrafter"/>
</dbReference>
<reference evidence="2" key="1">
    <citation type="submission" date="2016-01" db="EMBL/GenBank/DDBJ databases">
        <title>Reference transcriptome for the parasite Schistocephalus solidus: insights into the molecular evolution of parasitism.</title>
        <authorList>
            <person name="Hebert F.O."/>
            <person name="Grambauer S."/>
            <person name="Barber I."/>
            <person name="Landry C.R."/>
            <person name="Aubin-Horth N."/>
        </authorList>
    </citation>
    <scope>NUCLEOTIDE SEQUENCE</scope>
</reference>
<protein>
    <submittedName>
        <fullName evidence="2">S1 RNA-binding domain-containing protein 1</fullName>
    </submittedName>
</protein>
<dbReference type="SUPFAM" id="SSF158832">
    <property type="entry name" value="Tex N-terminal region-like"/>
    <property type="match status" value="1"/>
</dbReference>
<gene>
    <name evidence="2" type="primary">SRBD1</name>
    <name evidence="2" type="ORF">TR90988</name>
</gene>
<dbReference type="InterPro" id="IPR018974">
    <property type="entry name" value="Tex-like_N"/>
</dbReference>
<dbReference type="GO" id="GO:0003735">
    <property type="term" value="F:structural constituent of ribosome"/>
    <property type="evidence" value="ECO:0007669"/>
    <property type="project" value="TreeGrafter"/>
</dbReference>
<accession>A0A0X3QAT0</accession>
<dbReference type="InterPro" id="IPR023323">
    <property type="entry name" value="Tex-like_dom_sf"/>
</dbReference>
<dbReference type="Pfam" id="PF09371">
    <property type="entry name" value="Tex_N"/>
    <property type="match status" value="1"/>
</dbReference>
<dbReference type="Gene3D" id="1.10.3500.10">
    <property type="entry name" value="Tex N-terminal region-like"/>
    <property type="match status" value="1"/>
</dbReference>
<dbReference type="InterPro" id="IPR050437">
    <property type="entry name" value="Ribos_protein_bS1-like"/>
</dbReference>
<dbReference type="InterPro" id="IPR023319">
    <property type="entry name" value="Tex-like_HTH_dom_sf"/>
</dbReference>
<proteinExistence type="predicted"/>
<dbReference type="Gene3D" id="1.10.10.650">
    <property type="entry name" value="RuvA domain 2-like"/>
    <property type="match status" value="1"/>
</dbReference>
<dbReference type="FunFam" id="1.10.10.650:FF:000001">
    <property type="entry name" value="S1 RNA-binding domain 1"/>
    <property type="match status" value="1"/>
</dbReference>